<reference evidence="1 2" key="1">
    <citation type="submission" date="2013-07" db="EMBL/GenBank/DDBJ databases">
        <authorList>
            <person name="Genoscope - CEA"/>
        </authorList>
    </citation>
    <scope>NUCLEOTIDE SEQUENCE [LARGE SCALE GENOMIC DNA]</scope>
    <source>
        <strain evidence="2">FRM16 / DSM 17909</strain>
    </source>
</reference>
<dbReference type="EMBL" id="FO704550">
    <property type="protein sequence ID" value="CDG19362.1"/>
    <property type="molecule type" value="Genomic_DNA"/>
</dbReference>
<evidence type="ECO:0000313" key="1">
    <source>
        <dbReference type="EMBL" id="CDG19362.1"/>
    </source>
</evidence>
<accession>A0A068QWH5</accession>
<evidence type="ECO:0000313" key="2">
    <source>
        <dbReference type="Proteomes" id="UP000032721"/>
    </source>
</evidence>
<protein>
    <submittedName>
        <fullName evidence="1">Uncharacterized protein</fullName>
    </submittedName>
</protein>
<name>A0A068QWH5_9GAMM</name>
<dbReference type="HOGENOM" id="CLU_3278934_0_0_6"/>
<proteinExistence type="predicted"/>
<gene>
    <name evidence="1" type="ORF">XDD1_3677</name>
</gene>
<sequence length="41" mass="4935">MKFTTYLYRHTAHHGIDKYKPKLPPLLFQQQLNIFGILQYA</sequence>
<dbReference type="Proteomes" id="UP000032721">
    <property type="component" value="Chromosome"/>
</dbReference>
<organism evidence="1 2">
    <name type="scientific">Xenorhabdus doucetiae</name>
    <dbReference type="NCBI Taxonomy" id="351671"/>
    <lineage>
        <taxon>Bacteria</taxon>
        <taxon>Pseudomonadati</taxon>
        <taxon>Pseudomonadota</taxon>
        <taxon>Gammaproteobacteria</taxon>
        <taxon>Enterobacterales</taxon>
        <taxon>Morganellaceae</taxon>
        <taxon>Xenorhabdus</taxon>
    </lineage>
</organism>
<dbReference type="STRING" id="351671.XDD1_3677"/>
<dbReference type="KEGG" id="xdo:XDD1_3677"/>
<dbReference type="AlphaFoldDB" id="A0A068QWH5"/>